<evidence type="ECO:0000313" key="7">
    <source>
        <dbReference type="EMBL" id="CAF3734636.1"/>
    </source>
</evidence>
<dbReference type="Proteomes" id="UP000681720">
    <property type="component" value="Unassembled WGS sequence"/>
</dbReference>
<dbReference type="Proteomes" id="UP000676336">
    <property type="component" value="Unassembled WGS sequence"/>
</dbReference>
<organism evidence="5 13">
    <name type="scientific">Rotaria magnacalcarata</name>
    <dbReference type="NCBI Taxonomy" id="392030"/>
    <lineage>
        <taxon>Eukaryota</taxon>
        <taxon>Metazoa</taxon>
        <taxon>Spiralia</taxon>
        <taxon>Gnathifera</taxon>
        <taxon>Rotifera</taxon>
        <taxon>Eurotatoria</taxon>
        <taxon>Bdelloidea</taxon>
        <taxon>Philodinida</taxon>
        <taxon>Philodinidae</taxon>
        <taxon>Rotaria</taxon>
    </lineage>
</organism>
<evidence type="ECO:0000313" key="8">
    <source>
        <dbReference type="EMBL" id="CAF3743549.1"/>
    </source>
</evidence>
<evidence type="ECO:0000313" key="11">
    <source>
        <dbReference type="EMBL" id="CAF3986225.1"/>
    </source>
</evidence>
<dbReference type="EMBL" id="CAJNOW010006051">
    <property type="protein sequence ID" value="CAF1473058.1"/>
    <property type="molecule type" value="Genomic_DNA"/>
</dbReference>
<dbReference type="PANTHER" id="PTHR33769:SF2">
    <property type="entry name" value="TESTIS-EXPRESSED PROTEIN 26"/>
    <property type="match status" value="1"/>
</dbReference>
<dbReference type="EMBL" id="CAJOBH010004336">
    <property type="protein sequence ID" value="CAF3986225.1"/>
    <property type="molecule type" value="Genomic_DNA"/>
</dbReference>
<evidence type="ECO:0000256" key="1">
    <source>
        <dbReference type="SAM" id="MobiDB-lite"/>
    </source>
</evidence>
<dbReference type="Proteomes" id="UP000681967">
    <property type="component" value="Unassembled WGS sequence"/>
</dbReference>
<evidence type="ECO:0000313" key="12">
    <source>
        <dbReference type="Proteomes" id="UP000663866"/>
    </source>
</evidence>
<accession>A0A816V5Q8</accession>
<name>A0A816V5Q8_9BILA</name>
<dbReference type="Proteomes" id="UP000663824">
    <property type="component" value="Unassembled WGS sequence"/>
</dbReference>
<dbReference type="EMBL" id="CAJOBJ010003269">
    <property type="protein sequence ID" value="CAF3959224.1"/>
    <property type="molecule type" value="Genomic_DNA"/>
</dbReference>
<sequence>MEASARSRSNTRSSLKRSQAYQTTYRREFLLKRSSSIDEGVPPSQRFLIGCPFQLDEPVGETLYKIDFNEPKNVQRDHFMRPTTNRANRPHPHKQFPYWPRRSESACDIPPEETRQALRNQLDSTYRVDYTGASQGFNLSMAYERTRPFWRDRARHTLDSEYRSSYPNHPKLAMHTGGRYSFSSRIPADAIVPQTLPVWKERSLRSTYGHEISQKTPSDLYMKHFVDSLDGPIG</sequence>
<comment type="caution">
    <text evidence="5">The sequence shown here is derived from an EMBL/GenBank/DDBJ whole genome shotgun (WGS) entry which is preliminary data.</text>
</comment>
<dbReference type="Proteomes" id="UP000663842">
    <property type="component" value="Unassembled WGS sequence"/>
</dbReference>
<keyword evidence="12" id="KW-1185">Reference proteome</keyword>
<evidence type="ECO:0000313" key="4">
    <source>
        <dbReference type="EMBL" id="CAF2029497.1"/>
    </source>
</evidence>
<dbReference type="PANTHER" id="PTHR33769">
    <property type="entry name" value="TESTIS-EXPRESSED PROTEIN 26 ISOFORM X3"/>
    <property type="match status" value="1"/>
</dbReference>
<dbReference type="EMBL" id="CAJNRE010003816">
    <property type="protein sequence ID" value="CAF2029497.1"/>
    <property type="molecule type" value="Genomic_DNA"/>
</dbReference>
<dbReference type="Proteomes" id="UP000663855">
    <property type="component" value="Unassembled WGS sequence"/>
</dbReference>
<evidence type="ECO:0000313" key="13">
    <source>
        <dbReference type="Proteomes" id="UP000663887"/>
    </source>
</evidence>
<feature type="region of interest" description="Disordered" evidence="1">
    <location>
        <begin position="1"/>
        <end position="20"/>
    </location>
</feature>
<dbReference type="InterPro" id="IPR043460">
    <property type="entry name" value="MEDAG/TEX26"/>
</dbReference>
<evidence type="ECO:0000313" key="9">
    <source>
        <dbReference type="EMBL" id="CAF3779225.1"/>
    </source>
</evidence>
<gene>
    <name evidence="11" type="ORF">BYL167_LOCUS12890</name>
    <name evidence="2" type="ORF">CJN711_LOCUS21974</name>
    <name evidence="10" type="ORF">GIL414_LOCUS9524</name>
    <name evidence="3" type="ORF">KQP761_LOCUS13145</name>
    <name evidence="4" type="ORF">MBJ925_LOCUS9801</name>
    <name evidence="7" type="ORF">OVN521_LOCUS193</name>
    <name evidence="9" type="ORF">SMN809_LOCUS48</name>
    <name evidence="8" type="ORF">UXM345_LOCUS1577</name>
    <name evidence="6" type="ORF">WKI299_LOCUS36234</name>
    <name evidence="5" type="ORF">XDN619_LOCUS22422</name>
</gene>
<dbReference type="Proteomes" id="UP000663866">
    <property type="component" value="Unassembled WGS sequence"/>
</dbReference>
<dbReference type="Proteomes" id="UP000663856">
    <property type="component" value="Unassembled WGS sequence"/>
</dbReference>
<dbReference type="OrthoDB" id="5984625at2759"/>
<dbReference type="Proteomes" id="UP000663834">
    <property type="component" value="Unassembled WGS sequence"/>
</dbReference>
<reference evidence="5" key="1">
    <citation type="submission" date="2021-02" db="EMBL/GenBank/DDBJ databases">
        <authorList>
            <person name="Nowell W R."/>
        </authorList>
    </citation>
    <scope>NUCLEOTIDE SEQUENCE</scope>
</reference>
<evidence type="ECO:0000313" key="3">
    <source>
        <dbReference type="EMBL" id="CAF1473058.1"/>
    </source>
</evidence>
<dbReference type="EMBL" id="CAJNOV010010331">
    <property type="protein sequence ID" value="CAF1401118.1"/>
    <property type="molecule type" value="Genomic_DNA"/>
</dbReference>
<evidence type="ECO:0000313" key="6">
    <source>
        <dbReference type="EMBL" id="CAF2235330.1"/>
    </source>
</evidence>
<dbReference type="EMBL" id="CAJOBI010000004">
    <property type="protein sequence ID" value="CAF3779225.1"/>
    <property type="molecule type" value="Genomic_DNA"/>
</dbReference>
<feature type="region of interest" description="Disordered" evidence="1">
    <location>
        <begin position="81"/>
        <end position="105"/>
    </location>
</feature>
<dbReference type="AlphaFoldDB" id="A0A816V5Q8"/>
<dbReference type="EMBL" id="CAJOBG010000009">
    <property type="protein sequence ID" value="CAF3734636.1"/>
    <property type="molecule type" value="Genomic_DNA"/>
</dbReference>
<protein>
    <submittedName>
        <fullName evidence="5">Uncharacterized protein</fullName>
    </submittedName>
</protein>
<evidence type="ECO:0000313" key="10">
    <source>
        <dbReference type="EMBL" id="CAF3959224.1"/>
    </source>
</evidence>
<feature type="compositionally biased region" description="Low complexity" evidence="1">
    <location>
        <begin position="1"/>
        <end position="13"/>
    </location>
</feature>
<dbReference type="Proteomes" id="UP000663887">
    <property type="component" value="Unassembled WGS sequence"/>
</dbReference>
<evidence type="ECO:0000313" key="5">
    <source>
        <dbReference type="EMBL" id="CAF2119667.1"/>
    </source>
</evidence>
<proteinExistence type="predicted"/>
<dbReference type="GO" id="GO:0005737">
    <property type="term" value="C:cytoplasm"/>
    <property type="evidence" value="ECO:0007669"/>
    <property type="project" value="TreeGrafter"/>
</dbReference>
<dbReference type="EMBL" id="CAJOBF010000089">
    <property type="protein sequence ID" value="CAF3743549.1"/>
    <property type="molecule type" value="Genomic_DNA"/>
</dbReference>
<dbReference type="EMBL" id="CAJNRF010017662">
    <property type="protein sequence ID" value="CAF2235330.1"/>
    <property type="molecule type" value="Genomic_DNA"/>
</dbReference>
<evidence type="ECO:0000313" key="2">
    <source>
        <dbReference type="EMBL" id="CAF1401118.1"/>
    </source>
</evidence>
<dbReference type="EMBL" id="CAJNRG010010152">
    <property type="protein sequence ID" value="CAF2119667.1"/>
    <property type="molecule type" value="Genomic_DNA"/>
</dbReference>